<name>A0A6G1H0Q0_9PEZI</name>
<evidence type="ECO:0000256" key="3">
    <source>
        <dbReference type="SAM" id="Phobius"/>
    </source>
</evidence>
<feature type="domain" description="Peptidase S33 tripeptidyl aminopeptidase-like C-terminal" evidence="5">
    <location>
        <begin position="538"/>
        <end position="640"/>
    </location>
</feature>
<dbReference type="GO" id="GO:0016787">
    <property type="term" value="F:hydrolase activity"/>
    <property type="evidence" value="ECO:0007669"/>
    <property type="project" value="UniProtKB-KW"/>
</dbReference>
<keyword evidence="7" id="KW-1185">Reference proteome</keyword>
<dbReference type="PANTHER" id="PTHR43248:SF25">
    <property type="entry name" value="AB HYDROLASE-1 DOMAIN-CONTAINING PROTEIN-RELATED"/>
    <property type="match status" value="1"/>
</dbReference>
<dbReference type="InterPro" id="IPR000073">
    <property type="entry name" value="AB_hydrolase_1"/>
</dbReference>
<proteinExistence type="inferred from homology"/>
<feature type="transmembrane region" description="Helical" evidence="3">
    <location>
        <begin position="25"/>
        <end position="45"/>
    </location>
</feature>
<feature type="domain" description="AB hydrolase-1" evidence="4">
    <location>
        <begin position="130"/>
        <end position="362"/>
    </location>
</feature>
<dbReference type="PANTHER" id="PTHR43248">
    <property type="entry name" value="2-SUCCINYL-6-HYDROXY-2,4-CYCLOHEXADIENE-1-CARBOXYLATE SYNTHASE"/>
    <property type="match status" value="1"/>
</dbReference>
<dbReference type="Proteomes" id="UP000800041">
    <property type="component" value="Unassembled WGS sequence"/>
</dbReference>
<gene>
    <name evidence="6" type="ORF">K402DRAFT_393421</name>
</gene>
<protein>
    <recommendedName>
        <fullName evidence="8">Proteinase</fullName>
    </recommendedName>
</protein>
<dbReference type="AlphaFoldDB" id="A0A6G1H0Q0"/>
<reference evidence="6" key="1">
    <citation type="journal article" date="2020" name="Stud. Mycol.">
        <title>101 Dothideomycetes genomes: a test case for predicting lifestyles and emergence of pathogens.</title>
        <authorList>
            <person name="Haridas S."/>
            <person name="Albert R."/>
            <person name="Binder M."/>
            <person name="Bloem J."/>
            <person name="Labutti K."/>
            <person name="Salamov A."/>
            <person name="Andreopoulos B."/>
            <person name="Baker S."/>
            <person name="Barry K."/>
            <person name="Bills G."/>
            <person name="Bluhm B."/>
            <person name="Cannon C."/>
            <person name="Castanera R."/>
            <person name="Culley D."/>
            <person name="Daum C."/>
            <person name="Ezra D."/>
            <person name="Gonzalez J."/>
            <person name="Henrissat B."/>
            <person name="Kuo A."/>
            <person name="Liang C."/>
            <person name="Lipzen A."/>
            <person name="Lutzoni F."/>
            <person name="Magnuson J."/>
            <person name="Mondo S."/>
            <person name="Nolan M."/>
            <person name="Ohm R."/>
            <person name="Pangilinan J."/>
            <person name="Park H.-J."/>
            <person name="Ramirez L."/>
            <person name="Alfaro M."/>
            <person name="Sun H."/>
            <person name="Tritt A."/>
            <person name="Yoshinaga Y."/>
            <person name="Zwiers L.-H."/>
            <person name="Turgeon B."/>
            <person name="Goodwin S."/>
            <person name="Spatafora J."/>
            <person name="Crous P."/>
            <person name="Grigoriev I."/>
        </authorList>
    </citation>
    <scope>NUCLEOTIDE SEQUENCE</scope>
    <source>
        <strain evidence="6">CBS 113979</strain>
    </source>
</reference>
<keyword evidence="3" id="KW-1133">Transmembrane helix</keyword>
<evidence type="ECO:0000256" key="1">
    <source>
        <dbReference type="ARBA" id="ARBA00010088"/>
    </source>
</evidence>
<dbReference type="InterPro" id="IPR013595">
    <property type="entry name" value="Pept_S33_TAP-like_C"/>
</dbReference>
<evidence type="ECO:0000256" key="2">
    <source>
        <dbReference type="ARBA" id="ARBA00022801"/>
    </source>
</evidence>
<keyword evidence="3" id="KW-0472">Membrane</keyword>
<dbReference type="EMBL" id="ML977155">
    <property type="protein sequence ID" value="KAF1986796.1"/>
    <property type="molecule type" value="Genomic_DNA"/>
</dbReference>
<evidence type="ECO:0000313" key="7">
    <source>
        <dbReference type="Proteomes" id="UP000800041"/>
    </source>
</evidence>
<evidence type="ECO:0000313" key="6">
    <source>
        <dbReference type="EMBL" id="KAF1986796.1"/>
    </source>
</evidence>
<keyword evidence="3" id="KW-0812">Transmembrane</keyword>
<evidence type="ECO:0000259" key="5">
    <source>
        <dbReference type="Pfam" id="PF08386"/>
    </source>
</evidence>
<organism evidence="6 7">
    <name type="scientific">Aulographum hederae CBS 113979</name>
    <dbReference type="NCBI Taxonomy" id="1176131"/>
    <lineage>
        <taxon>Eukaryota</taxon>
        <taxon>Fungi</taxon>
        <taxon>Dikarya</taxon>
        <taxon>Ascomycota</taxon>
        <taxon>Pezizomycotina</taxon>
        <taxon>Dothideomycetes</taxon>
        <taxon>Pleosporomycetidae</taxon>
        <taxon>Aulographales</taxon>
        <taxon>Aulographaceae</taxon>
    </lineage>
</organism>
<dbReference type="InterPro" id="IPR029058">
    <property type="entry name" value="AB_hydrolase_fold"/>
</dbReference>
<keyword evidence="2" id="KW-0378">Hydrolase</keyword>
<dbReference type="Pfam" id="PF08386">
    <property type="entry name" value="Abhydrolase_4"/>
    <property type="match status" value="1"/>
</dbReference>
<accession>A0A6G1H0Q0</accession>
<comment type="similarity">
    <text evidence="1">Belongs to the peptidase S33 family.</text>
</comment>
<dbReference type="OrthoDB" id="425534at2759"/>
<evidence type="ECO:0008006" key="8">
    <source>
        <dbReference type="Google" id="ProtNLM"/>
    </source>
</evidence>
<evidence type="ECO:0000259" key="4">
    <source>
        <dbReference type="Pfam" id="PF00561"/>
    </source>
</evidence>
<dbReference type="InterPro" id="IPR051601">
    <property type="entry name" value="Serine_prot/Carboxylest_S33"/>
</dbReference>
<sequence>MEKSPIEVSPHSPAAFSRPSKRRSIYLSVFGLFLYFCLTFHPISLDRILQQQTSRLESPPEKHFPFNKIKPSKQLVFYPCYSKYQCARLEVPLDWQKDSNNHDDKGPKAAVALIRLPAKVPVTDRRYGGPIYINPGGPGGSGVHALVSFGKDVQTIADSATPVTSTASFHDESLYFDVIGFDPRGVNNTTPSASCFPDDFTRQAWMLQAEAQGVLKNNDTFAMFYARSKAVADSCTTILSDDDGHLEGIGKHMNTPVVVRDMVEIAERFGEWRENEAKKMLEEVEEEDFPEKSPDQYSAADAYQKALWKKGREEILYWGFSYGTLLGATLSAMYPERVKRVVLDGVCDAEDYYEGKWLKNLQDTDLILEQFYTQCFEAGPEHCAITPPEHTYGPYGIQEVFESAFETLKQNPLPVPANGVHSADVITYSNLYTQLKNALYQPHSNFRHLAKVIHDISSGNGTALAALKQSAYHGICPSQDCQLEGPWSDSCHNPELGPYKAETSAAIHCSDSTIDYSKHHSAEFFWENWQTLRNQSSALGDYWAEITLACGNWAIRPAWPLNTTITAEKTAHPILWVGNSRDPVTPVRNARRMASLFPGSKVLEQNSGGHCSVSEPSFCTAEVIRAYFQRGHLPKDGLVCQPFSGPFDADGSVEARVRGLGEPEEGMYQALRGLREGRRGFDLPLGI</sequence>
<dbReference type="Gene3D" id="3.40.50.1820">
    <property type="entry name" value="alpha/beta hydrolase"/>
    <property type="match status" value="1"/>
</dbReference>
<dbReference type="Pfam" id="PF00561">
    <property type="entry name" value="Abhydrolase_1"/>
    <property type="match status" value="1"/>
</dbReference>
<dbReference type="SUPFAM" id="SSF53474">
    <property type="entry name" value="alpha/beta-Hydrolases"/>
    <property type="match status" value="2"/>
</dbReference>